<evidence type="ECO:0000256" key="4">
    <source>
        <dbReference type="ARBA" id="ARBA00023033"/>
    </source>
</evidence>
<dbReference type="PANTHER" id="PTHR46972">
    <property type="entry name" value="MONOOXYGENASE ASQM-RELATED"/>
    <property type="match status" value="1"/>
</dbReference>
<feature type="domain" description="FAD-binding" evidence="7">
    <location>
        <begin position="332"/>
        <end position="380"/>
    </location>
</feature>
<keyword evidence="2" id="KW-0274">FAD</keyword>
<dbReference type="SUPFAM" id="SSF51905">
    <property type="entry name" value="FAD/NAD(P)-binding domain"/>
    <property type="match status" value="1"/>
</dbReference>
<evidence type="ECO:0000313" key="9">
    <source>
        <dbReference type="Proteomes" id="UP000268823"/>
    </source>
</evidence>
<dbReference type="GO" id="GO:0004497">
    <property type="term" value="F:monooxygenase activity"/>
    <property type="evidence" value="ECO:0007669"/>
    <property type="project" value="UniProtKB-KW"/>
</dbReference>
<sequence>MLAMPQESSSHLPPGVIPFQDSPPNMSTSIAIIGAGPAGCMLARLLTHSQHEIEVTIFEGESSLDFRSQGGTLDLHASTGQRALKAAGLFDEFLKYARYDGEALKVCDKNLLCYITQQGSSNTKSSSFSDRPEIDRPQLRELLFESLPEGTVQWNRKLKSISIDDTLPTLHFADGTTATGFDLIVGADGAWSHVRPTLTDVRPFFSGIGGYSLVIPQAQKQNPKLLDLVNRGSVFAFSDGKSLTAQYMSDGSLNVGVWGVRAEAIAGEGRKKIDTNHDIEDSKVPLKSKLREQYHDWHPSLQAFINEADEDKMVPRDLFMLPIGHRWEHRPGVTLIGDAAHLMGPWAGEGVNLALEDALKLSEAIIASSSGSSSSKAILTKAENVEMESDPSRTLNQHIQTFEREMFVRATRTQQTTWTMMEAMLLTPGAPRTSIERYVLTALAGSSGIGRWTGWVLAPMVYTWFFVFKMIW</sequence>
<keyword evidence="3" id="KW-0560">Oxidoreductase</keyword>
<feature type="region of interest" description="Disordered" evidence="5">
    <location>
        <begin position="1"/>
        <end position="20"/>
    </location>
</feature>
<keyword evidence="6" id="KW-0472">Membrane</keyword>
<feature type="compositionally biased region" description="Polar residues" evidence="5">
    <location>
        <begin position="1"/>
        <end position="11"/>
    </location>
</feature>
<evidence type="ECO:0000313" key="8">
    <source>
        <dbReference type="EMBL" id="RMY93684.1"/>
    </source>
</evidence>
<dbReference type="Proteomes" id="UP000268823">
    <property type="component" value="Unassembled WGS sequence"/>
</dbReference>
<feature type="transmembrane region" description="Helical" evidence="6">
    <location>
        <begin position="452"/>
        <end position="471"/>
    </location>
</feature>
<proteinExistence type="predicted"/>
<feature type="domain" description="FAD-binding" evidence="7">
    <location>
        <begin position="28"/>
        <end position="199"/>
    </location>
</feature>
<keyword evidence="6" id="KW-1133">Transmembrane helix</keyword>
<dbReference type="GO" id="GO:0071949">
    <property type="term" value="F:FAD binding"/>
    <property type="evidence" value="ECO:0007669"/>
    <property type="project" value="InterPro"/>
</dbReference>
<dbReference type="PANTHER" id="PTHR46972:SF1">
    <property type="entry name" value="FAD DEPENDENT OXIDOREDUCTASE DOMAIN-CONTAINING PROTEIN"/>
    <property type="match status" value="1"/>
</dbReference>
<evidence type="ECO:0000256" key="5">
    <source>
        <dbReference type="SAM" id="MobiDB-lite"/>
    </source>
</evidence>
<keyword evidence="1" id="KW-0285">Flavoprotein</keyword>
<keyword evidence="4" id="KW-0503">Monooxygenase</keyword>
<dbReference type="EMBL" id="QWIR01000019">
    <property type="protein sequence ID" value="RMY93684.1"/>
    <property type="molecule type" value="Genomic_DNA"/>
</dbReference>
<evidence type="ECO:0000256" key="3">
    <source>
        <dbReference type="ARBA" id="ARBA00023002"/>
    </source>
</evidence>
<dbReference type="Pfam" id="PF01494">
    <property type="entry name" value="FAD_binding_3"/>
    <property type="match status" value="2"/>
</dbReference>
<dbReference type="VEuPathDB" id="FungiDB:BTJ68_10426"/>
<name>A0A3M7FZ16_HORWE</name>
<dbReference type="AlphaFoldDB" id="A0A3M7FZ16"/>
<dbReference type="InterPro" id="IPR036188">
    <property type="entry name" value="FAD/NAD-bd_sf"/>
</dbReference>
<dbReference type="Gene3D" id="3.50.50.60">
    <property type="entry name" value="FAD/NAD(P)-binding domain"/>
    <property type="match status" value="1"/>
</dbReference>
<organism evidence="8 9">
    <name type="scientific">Hortaea werneckii</name>
    <name type="common">Black yeast</name>
    <name type="synonym">Cladosporium werneckii</name>
    <dbReference type="NCBI Taxonomy" id="91943"/>
    <lineage>
        <taxon>Eukaryota</taxon>
        <taxon>Fungi</taxon>
        <taxon>Dikarya</taxon>
        <taxon>Ascomycota</taxon>
        <taxon>Pezizomycotina</taxon>
        <taxon>Dothideomycetes</taxon>
        <taxon>Dothideomycetidae</taxon>
        <taxon>Mycosphaerellales</taxon>
        <taxon>Teratosphaeriaceae</taxon>
        <taxon>Hortaea</taxon>
    </lineage>
</organism>
<dbReference type="InterPro" id="IPR002938">
    <property type="entry name" value="FAD-bd"/>
</dbReference>
<gene>
    <name evidence="8" type="ORF">D0861_01825</name>
</gene>
<evidence type="ECO:0000256" key="2">
    <source>
        <dbReference type="ARBA" id="ARBA00022827"/>
    </source>
</evidence>
<dbReference type="PRINTS" id="PR00420">
    <property type="entry name" value="RNGMNOXGNASE"/>
</dbReference>
<dbReference type="OrthoDB" id="655030at2759"/>
<accession>A0A3M7FZ16</accession>
<evidence type="ECO:0000256" key="6">
    <source>
        <dbReference type="SAM" id="Phobius"/>
    </source>
</evidence>
<protein>
    <recommendedName>
        <fullName evidence="7">FAD-binding domain-containing protein</fullName>
    </recommendedName>
</protein>
<evidence type="ECO:0000259" key="7">
    <source>
        <dbReference type="Pfam" id="PF01494"/>
    </source>
</evidence>
<reference evidence="8 9" key="1">
    <citation type="journal article" date="2018" name="BMC Genomics">
        <title>Genomic evidence for intraspecific hybridization in a clonal and extremely halotolerant yeast.</title>
        <authorList>
            <person name="Gostincar C."/>
            <person name="Stajich J.E."/>
            <person name="Zupancic J."/>
            <person name="Zalar P."/>
            <person name="Gunde-Cimerman N."/>
        </authorList>
    </citation>
    <scope>NUCLEOTIDE SEQUENCE [LARGE SCALE GENOMIC DNA]</scope>
    <source>
        <strain evidence="8 9">EXF-2788</strain>
    </source>
</reference>
<keyword evidence="6" id="KW-0812">Transmembrane</keyword>
<comment type="caution">
    <text evidence="8">The sequence shown here is derived from an EMBL/GenBank/DDBJ whole genome shotgun (WGS) entry which is preliminary data.</text>
</comment>
<evidence type="ECO:0000256" key="1">
    <source>
        <dbReference type="ARBA" id="ARBA00022630"/>
    </source>
</evidence>